<reference evidence="1" key="1">
    <citation type="submission" date="2008-12" db="EMBL/GenBank/DDBJ databases">
        <title>Medicago truncatula full length cdna cloning project.</title>
        <authorList>
            <person name="Moskal W."/>
            <person name="Chan A."/>
            <person name="Cheung F."/>
            <person name="Xiao Y."/>
            <person name="Town C.D."/>
        </authorList>
    </citation>
    <scope>NUCLEOTIDE SEQUENCE</scope>
</reference>
<feature type="non-terminal residue" evidence="1">
    <location>
        <position position="94"/>
    </location>
</feature>
<proteinExistence type="evidence at transcript level"/>
<name>B7FIF2_MEDTR</name>
<sequence>MPRVNYPVPTLDESLACRILRVPHRRQKVLPPISTVRIVARSTCPINKNTTRITRISATSENTSTRRHSLQRRRCWSLKIPVVKRIRNGTGQKC</sequence>
<dbReference type="EMBL" id="BT051869">
    <property type="protein sequence ID" value="ACJ84531.1"/>
    <property type="molecule type" value="mRNA"/>
</dbReference>
<accession>B7FIF2</accession>
<organism evidence="1">
    <name type="scientific">Medicago truncatula</name>
    <name type="common">Barrel medic</name>
    <name type="synonym">Medicago tribuloides</name>
    <dbReference type="NCBI Taxonomy" id="3880"/>
    <lineage>
        <taxon>Eukaryota</taxon>
        <taxon>Viridiplantae</taxon>
        <taxon>Streptophyta</taxon>
        <taxon>Embryophyta</taxon>
        <taxon>Tracheophyta</taxon>
        <taxon>Spermatophyta</taxon>
        <taxon>Magnoliopsida</taxon>
        <taxon>eudicotyledons</taxon>
        <taxon>Gunneridae</taxon>
        <taxon>Pentapetalae</taxon>
        <taxon>rosids</taxon>
        <taxon>fabids</taxon>
        <taxon>Fabales</taxon>
        <taxon>Fabaceae</taxon>
        <taxon>Papilionoideae</taxon>
        <taxon>50 kb inversion clade</taxon>
        <taxon>NPAAA clade</taxon>
        <taxon>Hologalegina</taxon>
        <taxon>IRL clade</taxon>
        <taxon>Trifolieae</taxon>
        <taxon>Medicago</taxon>
    </lineage>
</organism>
<dbReference type="AlphaFoldDB" id="B7FIF2"/>
<protein>
    <submittedName>
        <fullName evidence="1">Uncharacterized protein</fullName>
    </submittedName>
</protein>
<evidence type="ECO:0000313" key="1">
    <source>
        <dbReference type="EMBL" id="ACJ84531.1"/>
    </source>
</evidence>